<evidence type="ECO:0000313" key="6">
    <source>
        <dbReference type="Proteomes" id="UP000703674"/>
    </source>
</evidence>
<dbReference type="SUPFAM" id="SSF56235">
    <property type="entry name" value="N-terminal nucleophile aminohydrolases (Ntn hydrolases)"/>
    <property type="match status" value="1"/>
</dbReference>
<dbReference type="SUPFAM" id="SSF52402">
    <property type="entry name" value="Adenine nucleotide alpha hydrolases-like"/>
    <property type="match status" value="1"/>
</dbReference>
<dbReference type="RefSeq" id="WP_235942706.1">
    <property type="nucleotide sequence ID" value="NZ_JAAVJR010000896.1"/>
</dbReference>
<accession>A0ABX1D7A5</accession>
<organism evidence="5 6">
    <name type="scientific">Salinimicrobium oceani</name>
    <dbReference type="NCBI Taxonomy" id="2722702"/>
    <lineage>
        <taxon>Bacteria</taxon>
        <taxon>Pseudomonadati</taxon>
        <taxon>Bacteroidota</taxon>
        <taxon>Flavobacteriia</taxon>
        <taxon>Flavobacteriales</taxon>
        <taxon>Flavobacteriaceae</taxon>
        <taxon>Salinimicrobium</taxon>
    </lineage>
</organism>
<proteinExistence type="predicted"/>
<gene>
    <name evidence="5" type="ORF">HC175_19935</name>
</gene>
<dbReference type="InterPro" id="IPR014729">
    <property type="entry name" value="Rossmann-like_a/b/a_fold"/>
</dbReference>
<reference evidence="5 6" key="1">
    <citation type="submission" date="2020-03" db="EMBL/GenBank/DDBJ databases">
        <title>Salinimicrobium sp. nov, isolated from SCS.</title>
        <authorList>
            <person name="Cao W.R."/>
        </authorList>
    </citation>
    <scope>NUCLEOTIDE SEQUENCE [LARGE SCALE GENOMIC DNA]</scope>
    <source>
        <strain evidence="6">J15B91</strain>
    </source>
</reference>
<comment type="caution">
    <text evidence="5">The sequence shown here is derived from an EMBL/GenBank/DDBJ whole genome shotgun (WGS) entry which is preliminary data.</text>
</comment>
<dbReference type="EMBL" id="JAAVJR010000896">
    <property type="protein sequence ID" value="NJW55187.1"/>
    <property type="molecule type" value="Genomic_DNA"/>
</dbReference>
<feature type="domain" description="Asparagine synthetase" evidence="4">
    <location>
        <begin position="84"/>
        <end position="129"/>
    </location>
</feature>
<dbReference type="PANTHER" id="PTHR43284">
    <property type="entry name" value="ASPARAGINE SYNTHETASE (GLUTAMINE-HYDROLYZING)"/>
    <property type="match status" value="1"/>
</dbReference>
<protein>
    <recommendedName>
        <fullName evidence="2">asparagine synthase (glutamine-hydrolyzing)</fullName>
        <ecNumber evidence="2">6.3.5.4</ecNumber>
    </recommendedName>
</protein>
<evidence type="ECO:0000313" key="5">
    <source>
        <dbReference type="EMBL" id="NJW55187.1"/>
    </source>
</evidence>
<evidence type="ECO:0000256" key="3">
    <source>
        <dbReference type="ARBA" id="ARBA00048741"/>
    </source>
</evidence>
<evidence type="ECO:0000259" key="4">
    <source>
        <dbReference type="Pfam" id="PF00733"/>
    </source>
</evidence>
<name>A0ABX1D7A5_9FLAO</name>
<keyword evidence="6" id="KW-1185">Reference proteome</keyword>
<dbReference type="Gene3D" id="3.60.20.10">
    <property type="entry name" value="Glutamine Phosphoribosylpyrophosphate, subunit 1, domain 1"/>
    <property type="match status" value="1"/>
</dbReference>
<feature type="non-terminal residue" evidence="5">
    <location>
        <position position="129"/>
    </location>
</feature>
<dbReference type="InterPro" id="IPR051786">
    <property type="entry name" value="ASN_synthetase/amidase"/>
</dbReference>
<comment type="pathway">
    <text evidence="1">Amino-acid biosynthesis; L-asparagine biosynthesis; L-asparagine from L-aspartate (L-Gln route): step 1/1.</text>
</comment>
<comment type="catalytic activity">
    <reaction evidence="3">
        <text>L-aspartate + L-glutamine + ATP + H2O = L-asparagine + L-glutamate + AMP + diphosphate + H(+)</text>
        <dbReference type="Rhea" id="RHEA:12228"/>
        <dbReference type="ChEBI" id="CHEBI:15377"/>
        <dbReference type="ChEBI" id="CHEBI:15378"/>
        <dbReference type="ChEBI" id="CHEBI:29985"/>
        <dbReference type="ChEBI" id="CHEBI:29991"/>
        <dbReference type="ChEBI" id="CHEBI:30616"/>
        <dbReference type="ChEBI" id="CHEBI:33019"/>
        <dbReference type="ChEBI" id="CHEBI:58048"/>
        <dbReference type="ChEBI" id="CHEBI:58359"/>
        <dbReference type="ChEBI" id="CHEBI:456215"/>
        <dbReference type="EC" id="6.3.5.4"/>
    </reaction>
</comment>
<dbReference type="EC" id="6.3.5.4" evidence="2"/>
<dbReference type="InterPro" id="IPR001962">
    <property type="entry name" value="Asn_synthase"/>
</dbReference>
<dbReference type="Proteomes" id="UP000703674">
    <property type="component" value="Unassembled WGS sequence"/>
</dbReference>
<dbReference type="InterPro" id="IPR029055">
    <property type="entry name" value="Ntn_hydrolases_N"/>
</dbReference>
<evidence type="ECO:0000256" key="2">
    <source>
        <dbReference type="ARBA" id="ARBA00012737"/>
    </source>
</evidence>
<evidence type="ECO:0000256" key="1">
    <source>
        <dbReference type="ARBA" id="ARBA00005187"/>
    </source>
</evidence>
<dbReference type="PANTHER" id="PTHR43284:SF1">
    <property type="entry name" value="ASPARAGINE SYNTHETASE"/>
    <property type="match status" value="1"/>
</dbReference>
<dbReference type="Pfam" id="PF00733">
    <property type="entry name" value="Asn_synthase"/>
    <property type="match status" value="1"/>
</dbReference>
<sequence>MKSITAVLENKPTISRKGLSLYFQLTYIPAPYTIYEGIHKLEPNHFLEIDCNGFKVKCTEIEQDLPNNLAPDLNFQKAKVLTHDLINESVESRSVADVPIGTFLSGGVDSSIVSLALARQREDKINTFS</sequence>
<dbReference type="Gene3D" id="3.40.50.620">
    <property type="entry name" value="HUPs"/>
    <property type="match status" value="1"/>
</dbReference>